<dbReference type="Proteomes" id="UP000254329">
    <property type="component" value="Unassembled WGS sequence"/>
</dbReference>
<sequence length="130" mass="15627">MKKLILFLPLFVAGCFLPYMGNGSPPETKYWLKNGKKMSFEDISHCDKQVFPYLGERYEYLYRKRQKIGFIEFYENKNESEEYENYLNKASKLLSQCYYNLGFRFNPPLTWCLAESDNTKICLENMKYRN</sequence>
<evidence type="ECO:0000256" key="1">
    <source>
        <dbReference type="SAM" id="SignalP"/>
    </source>
</evidence>
<keyword evidence="1" id="KW-0732">Signal</keyword>
<name>A0A1V4B3X6_9PAST</name>
<reference evidence="2 3" key="1">
    <citation type="submission" date="2018-06" db="EMBL/GenBank/DDBJ databases">
        <authorList>
            <consortium name="Pathogen Informatics"/>
            <person name="Doyle S."/>
        </authorList>
    </citation>
    <scope>NUCLEOTIDE SEQUENCE [LARGE SCALE GENOMIC DNA]</scope>
    <source>
        <strain evidence="2 3">NCTC1659</strain>
    </source>
</reference>
<protein>
    <recommendedName>
        <fullName evidence="4">Lipoprotein</fullName>
    </recommendedName>
</protein>
<evidence type="ECO:0000313" key="3">
    <source>
        <dbReference type="Proteomes" id="UP000254329"/>
    </source>
</evidence>
<gene>
    <name evidence="2" type="ORF">NCTC1659_00820</name>
</gene>
<dbReference type="PROSITE" id="PS51257">
    <property type="entry name" value="PROKAR_LIPOPROTEIN"/>
    <property type="match status" value="1"/>
</dbReference>
<accession>A0A1V4B3X6</accession>
<dbReference type="EMBL" id="UGHF01000001">
    <property type="protein sequence ID" value="STO59564.1"/>
    <property type="molecule type" value="Genomic_DNA"/>
</dbReference>
<feature type="chain" id="PRO_5030036313" description="Lipoprotein" evidence="1">
    <location>
        <begin position="22"/>
        <end position="130"/>
    </location>
</feature>
<dbReference type="RefSeq" id="WP_078217446.1">
    <property type="nucleotide sequence ID" value="NZ_MUXZ01000003.1"/>
</dbReference>
<feature type="signal peptide" evidence="1">
    <location>
        <begin position="1"/>
        <end position="21"/>
    </location>
</feature>
<dbReference type="AlphaFoldDB" id="A0A1V4B3X6"/>
<evidence type="ECO:0008006" key="4">
    <source>
        <dbReference type="Google" id="ProtNLM"/>
    </source>
</evidence>
<keyword evidence="3" id="KW-1185">Reference proteome</keyword>
<organism evidence="2 3">
    <name type="scientific">Canicola haemoglobinophilus</name>
    <dbReference type="NCBI Taxonomy" id="733"/>
    <lineage>
        <taxon>Bacteria</taxon>
        <taxon>Pseudomonadati</taxon>
        <taxon>Pseudomonadota</taxon>
        <taxon>Gammaproteobacteria</taxon>
        <taxon>Pasteurellales</taxon>
        <taxon>Pasteurellaceae</taxon>
        <taxon>Canicola</taxon>
    </lineage>
</organism>
<evidence type="ECO:0000313" key="2">
    <source>
        <dbReference type="EMBL" id="STO59564.1"/>
    </source>
</evidence>
<proteinExistence type="predicted"/>